<proteinExistence type="predicted"/>
<dbReference type="EMBL" id="CP149822">
    <property type="protein sequence ID" value="WZN41670.1"/>
    <property type="molecule type" value="Genomic_DNA"/>
</dbReference>
<protein>
    <submittedName>
        <fullName evidence="1">Uncharacterized protein</fullName>
    </submittedName>
</protein>
<evidence type="ECO:0000313" key="2">
    <source>
        <dbReference type="Proteomes" id="UP001485459"/>
    </source>
</evidence>
<keyword evidence="2" id="KW-1185">Reference proteome</keyword>
<dbReference type="RefSeq" id="WP_341836519.1">
    <property type="nucleotide sequence ID" value="NZ_CP149822.1"/>
</dbReference>
<dbReference type="Proteomes" id="UP001485459">
    <property type="component" value="Chromosome"/>
</dbReference>
<evidence type="ECO:0000313" key="1">
    <source>
        <dbReference type="EMBL" id="WZN41670.1"/>
    </source>
</evidence>
<gene>
    <name evidence="1" type="ORF">WJU16_01285</name>
</gene>
<sequence>MATLHSLIDFTGTIGNVTAFKRNGTGKTYLRQASGPTRKQILHAPAFQVTRELNNEFRACTMLTAGIRRAIFPLKHLGDANFTGALNKLAKKIQTLDTEGIRGERNIFLSRHRHMLTGCSLHQERPFDGILRHPVTVQTDRANASANIIIPALIPDVNLFLSGKGLFTRFVITLSTVGDVVYSGKTPHRQDRYQMTHHHTPWLHMEDSADAATIPLQLAPGIPEQVSLVLGIGIETGRPDRFGEMELMKKNGSAKILEVF</sequence>
<organism evidence="1 2">
    <name type="scientific">Chitinophaga pollutisoli</name>
    <dbReference type="NCBI Taxonomy" id="3133966"/>
    <lineage>
        <taxon>Bacteria</taxon>
        <taxon>Pseudomonadati</taxon>
        <taxon>Bacteroidota</taxon>
        <taxon>Chitinophagia</taxon>
        <taxon>Chitinophagales</taxon>
        <taxon>Chitinophagaceae</taxon>
        <taxon>Chitinophaga</taxon>
    </lineage>
</organism>
<name>A0ABZ2YPK0_9BACT</name>
<accession>A0ABZ2YPK0</accession>
<reference evidence="2" key="1">
    <citation type="submission" date="2024-03" db="EMBL/GenBank/DDBJ databases">
        <title>Chitinophaga horti sp. nov., isolated from garden soil.</title>
        <authorList>
            <person name="Lee D.S."/>
            <person name="Han D.M."/>
            <person name="Baek J.H."/>
            <person name="Choi D.G."/>
            <person name="Jeon J.H."/>
            <person name="Jeon C.O."/>
        </authorList>
    </citation>
    <scope>NUCLEOTIDE SEQUENCE [LARGE SCALE GENOMIC DNA]</scope>
    <source>
        <strain evidence="2">GPA1</strain>
    </source>
</reference>